<evidence type="ECO:0000256" key="2">
    <source>
        <dbReference type="SAM" id="MobiDB-lite"/>
    </source>
</evidence>
<evidence type="ECO:0000313" key="3">
    <source>
        <dbReference type="EMBL" id="CDJ49431.1"/>
    </source>
</evidence>
<feature type="region of interest" description="Disordered" evidence="2">
    <location>
        <begin position="1"/>
        <end position="29"/>
    </location>
</feature>
<dbReference type="EMBL" id="HG711666">
    <property type="protein sequence ID" value="CDJ49431.1"/>
    <property type="molecule type" value="Genomic_DNA"/>
</dbReference>
<gene>
    <name evidence="3" type="ORF">EBH_0026140</name>
</gene>
<dbReference type="OrthoDB" id="416729at2759"/>
<dbReference type="Proteomes" id="UP000030750">
    <property type="component" value="Unassembled WGS sequence"/>
</dbReference>
<dbReference type="SUPFAM" id="SSF82704">
    <property type="entry name" value="AlbA-like"/>
    <property type="match status" value="1"/>
</dbReference>
<evidence type="ECO:0000256" key="1">
    <source>
        <dbReference type="ARBA" id="ARBA00022884"/>
    </source>
</evidence>
<reference evidence="3" key="2">
    <citation type="submission" date="2013-10" db="EMBL/GenBank/DDBJ databases">
        <authorList>
            <person name="Aslett M."/>
        </authorList>
    </citation>
    <scope>NUCLEOTIDE SEQUENCE [LARGE SCALE GENOMIC DNA]</scope>
    <source>
        <strain evidence="3">Houghton</strain>
    </source>
</reference>
<proteinExistence type="predicted"/>
<dbReference type="GO" id="GO:0003723">
    <property type="term" value="F:RNA binding"/>
    <property type="evidence" value="ECO:0007669"/>
    <property type="project" value="UniProtKB-KW"/>
</dbReference>
<keyword evidence="1" id="KW-0694">RNA-binding</keyword>
<evidence type="ECO:0000313" key="4">
    <source>
        <dbReference type="Proteomes" id="UP000030750"/>
    </source>
</evidence>
<dbReference type="VEuPathDB" id="ToxoDB:EBH_0026140"/>
<accession>U6LH06</accession>
<dbReference type="AlphaFoldDB" id="U6LH06"/>
<feature type="compositionally biased region" description="Basic and acidic residues" evidence="2">
    <location>
        <begin position="15"/>
        <end position="27"/>
    </location>
</feature>
<organism evidence="3 4">
    <name type="scientific">Eimeria brunetti</name>
    <dbReference type="NCBI Taxonomy" id="51314"/>
    <lineage>
        <taxon>Eukaryota</taxon>
        <taxon>Sar</taxon>
        <taxon>Alveolata</taxon>
        <taxon>Apicomplexa</taxon>
        <taxon>Conoidasida</taxon>
        <taxon>Coccidia</taxon>
        <taxon>Eucoccidiorida</taxon>
        <taxon>Eimeriorina</taxon>
        <taxon>Eimeriidae</taxon>
        <taxon>Eimeria</taxon>
    </lineage>
</organism>
<sequence>MLEERGKGPGGPPKNLKEDSMECKGELVSRTPLPRPPLRPYEVYVTRRVPLVVYFRRCLKLLRGPHARAVIRGTGGCIETAICVAQDVVAAFGGQVVYGACKTEAEAPAAPAAAAAGAAAGRVAAAAATGKGACKGEQEQGVGTATDAAGETAEARFAAAASKLAAFSSKSSAAAALLSLSAETSSTQAFDEVIHLRDTEGEEGEALAMAGIRQELSSFVRQRNVSAIKIELHRLYTAPC</sequence>
<name>U6LH06_9EIME</name>
<protein>
    <submittedName>
        <fullName evidence="3">Uncharacterized protein</fullName>
    </submittedName>
</protein>
<keyword evidence="4" id="KW-1185">Reference proteome</keyword>
<reference evidence="3" key="1">
    <citation type="submission" date="2013-10" db="EMBL/GenBank/DDBJ databases">
        <title>Genomic analysis of the causative agents of coccidiosis in chickens.</title>
        <authorList>
            <person name="Reid A.J."/>
            <person name="Blake D."/>
            <person name="Billington K."/>
            <person name="Browne H."/>
            <person name="Dunn M."/>
            <person name="Hung S."/>
            <person name="Kawahara F."/>
            <person name="Miranda-Saavedra D."/>
            <person name="Mourier T."/>
            <person name="Nagra H."/>
            <person name="Otto T.D."/>
            <person name="Rawlings N."/>
            <person name="Sanchez A."/>
            <person name="Sanders M."/>
            <person name="Subramaniam C."/>
            <person name="Tay Y."/>
            <person name="Dear P."/>
            <person name="Doerig C."/>
            <person name="Gruber A."/>
            <person name="Parkinson J."/>
            <person name="Shirley M."/>
            <person name="Wan K.L."/>
            <person name="Berriman M."/>
            <person name="Tomley F."/>
            <person name="Pain A."/>
        </authorList>
    </citation>
    <scope>NUCLEOTIDE SEQUENCE [LARGE SCALE GENOMIC DNA]</scope>
    <source>
        <strain evidence="3">Houghton</strain>
    </source>
</reference>
<dbReference type="InterPro" id="IPR036882">
    <property type="entry name" value="Alba-like_dom_sf"/>
</dbReference>